<dbReference type="NCBIfam" id="TIGR02118">
    <property type="entry name" value="EthD family reductase"/>
    <property type="match status" value="1"/>
</dbReference>
<evidence type="ECO:0000256" key="1">
    <source>
        <dbReference type="ARBA" id="ARBA00005986"/>
    </source>
</evidence>
<sequence length="105" mass="11695">MSSQQAIINVVYPKEAASNFDMEYYIKTHMPLVEKIWGPLGLKSWTVGTVNPESGFHVQAFLVWDSLEAFEKAPTDEIFADVPNFTNASPVRWVGHLHGQGTVSS</sequence>
<keyword evidence="3" id="KW-1185">Reference proteome</keyword>
<dbReference type="Gene3D" id="3.30.70.100">
    <property type="match status" value="1"/>
</dbReference>
<comment type="caution">
    <text evidence="2">The sequence shown here is derived from an EMBL/GenBank/DDBJ whole genome shotgun (WGS) entry which is preliminary data.</text>
</comment>
<accession>A0A4Q4SXC3</accession>
<evidence type="ECO:0000313" key="3">
    <source>
        <dbReference type="Proteomes" id="UP000293360"/>
    </source>
</evidence>
<comment type="similarity">
    <text evidence="1">Belongs to the tpcK family.</text>
</comment>
<reference evidence="2 3" key="1">
    <citation type="submission" date="2018-06" db="EMBL/GenBank/DDBJ databases">
        <title>Complete Genomes of Monosporascus.</title>
        <authorList>
            <person name="Robinson A.J."/>
            <person name="Natvig D.O."/>
        </authorList>
    </citation>
    <scope>NUCLEOTIDE SEQUENCE [LARGE SCALE GENOMIC DNA]</scope>
    <source>
        <strain evidence="2 3">CBS 110550</strain>
    </source>
</reference>
<dbReference type="InterPro" id="IPR011008">
    <property type="entry name" value="Dimeric_a/b-barrel"/>
</dbReference>
<gene>
    <name evidence="2" type="ORF">DL764_009635</name>
</gene>
<evidence type="ECO:0008006" key="4">
    <source>
        <dbReference type="Google" id="ProtNLM"/>
    </source>
</evidence>
<name>A0A4Q4SXC3_9PEZI</name>
<protein>
    <recommendedName>
        <fullName evidence="4">EthD domain-containing protein</fullName>
    </recommendedName>
</protein>
<dbReference type="InterPro" id="IPR009799">
    <property type="entry name" value="EthD_dom"/>
</dbReference>
<evidence type="ECO:0000313" key="2">
    <source>
        <dbReference type="EMBL" id="RYO82266.1"/>
    </source>
</evidence>
<dbReference type="Proteomes" id="UP000293360">
    <property type="component" value="Unassembled WGS sequence"/>
</dbReference>
<proteinExistence type="inferred from homology"/>
<dbReference type="GO" id="GO:0016491">
    <property type="term" value="F:oxidoreductase activity"/>
    <property type="evidence" value="ECO:0007669"/>
    <property type="project" value="InterPro"/>
</dbReference>
<dbReference type="AlphaFoldDB" id="A0A4Q4SXC3"/>
<dbReference type="OrthoDB" id="4892971at2759"/>
<organism evidence="2 3">
    <name type="scientific">Monosporascus ibericus</name>
    <dbReference type="NCBI Taxonomy" id="155417"/>
    <lineage>
        <taxon>Eukaryota</taxon>
        <taxon>Fungi</taxon>
        <taxon>Dikarya</taxon>
        <taxon>Ascomycota</taxon>
        <taxon>Pezizomycotina</taxon>
        <taxon>Sordariomycetes</taxon>
        <taxon>Xylariomycetidae</taxon>
        <taxon>Xylariales</taxon>
        <taxon>Xylariales incertae sedis</taxon>
        <taxon>Monosporascus</taxon>
    </lineage>
</organism>
<dbReference type="EMBL" id="QJNU01000947">
    <property type="protein sequence ID" value="RYO82266.1"/>
    <property type="molecule type" value="Genomic_DNA"/>
</dbReference>
<dbReference type="STRING" id="155417.A0A4Q4SXC3"/>
<dbReference type="PANTHER" id="PTHR40260:SF2">
    <property type="entry name" value="BLR8190 PROTEIN"/>
    <property type="match status" value="1"/>
</dbReference>
<dbReference type="SUPFAM" id="SSF54909">
    <property type="entry name" value="Dimeric alpha+beta barrel"/>
    <property type="match status" value="1"/>
</dbReference>
<dbReference type="PANTHER" id="PTHR40260">
    <property type="entry name" value="BLR8190 PROTEIN"/>
    <property type="match status" value="1"/>
</dbReference>